<dbReference type="InterPro" id="IPR042121">
    <property type="entry name" value="MutL_C_regsub"/>
</dbReference>
<keyword evidence="2 4" id="KW-0227">DNA damage</keyword>
<reference evidence="7" key="1">
    <citation type="submission" date="2019-09" db="EMBL/GenBank/DDBJ databases">
        <title>Characterisation of the sponge microbiome using genome-centric metagenomics.</title>
        <authorList>
            <person name="Engelberts J.P."/>
            <person name="Robbins S.J."/>
            <person name="De Goeij J.M."/>
            <person name="Aranda M."/>
            <person name="Bell S.C."/>
            <person name="Webster N.S."/>
        </authorList>
    </citation>
    <scope>NUCLEOTIDE SEQUENCE</scope>
    <source>
        <strain evidence="7">SB0662_bin_9</strain>
    </source>
</reference>
<dbReference type="FunFam" id="3.30.565.10:FF:000003">
    <property type="entry name" value="DNA mismatch repair endonuclease MutL"/>
    <property type="match status" value="1"/>
</dbReference>
<evidence type="ECO:0000256" key="3">
    <source>
        <dbReference type="ARBA" id="ARBA00023204"/>
    </source>
</evidence>
<dbReference type="GO" id="GO:0005524">
    <property type="term" value="F:ATP binding"/>
    <property type="evidence" value="ECO:0007669"/>
    <property type="project" value="InterPro"/>
</dbReference>
<dbReference type="PROSITE" id="PS00058">
    <property type="entry name" value="DNA_MISMATCH_REPAIR_1"/>
    <property type="match status" value="1"/>
</dbReference>
<evidence type="ECO:0000256" key="1">
    <source>
        <dbReference type="ARBA" id="ARBA00006082"/>
    </source>
</evidence>
<dbReference type="InterPro" id="IPR002099">
    <property type="entry name" value="MutL/Mlh/PMS"/>
</dbReference>
<feature type="domain" description="DNA mismatch repair protein S5" evidence="6">
    <location>
        <begin position="208"/>
        <end position="326"/>
    </location>
</feature>
<dbReference type="SUPFAM" id="SSF55874">
    <property type="entry name" value="ATPase domain of HSP90 chaperone/DNA topoisomerase II/histidine kinase"/>
    <property type="match status" value="1"/>
</dbReference>
<dbReference type="Gene3D" id="3.30.565.10">
    <property type="entry name" value="Histidine kinase-like ATPase, C-terminal domain"/>
    <property type="match status" value="1"/>
</dbReference>
<name>A0A6B1DXL8_9CHLR</name>
<evidence type="ECO:0000259" key="5">
    <source>
        <dbReference type="SMART" id="SM00853"/>
    </source>
</evidence>
<accession>A0A6B1DXL8</accession>
<dbReference type="GO" id="GO:0016887">
    <property type="term" value="F:ATP hydrolysis activity"/>
    <property type="evidence" value="ECO:0007669"/>
    <property type="project" value="InterPro"/>
</dbReference>
<dbReference type="InterPro" id="IPR020667">
    <property type="entry name" value="DNA_mismatch_repair_MutL"/>
</dbReference>
<evidence type="ECO:0000256" key="4">
    <source>
        <dbReference type="HAMAP-Rule" id="MF_00149"/>
    </source>
</evidence>
<comment type="caution">
    <text evidence="7">The sequence shown here is derived from an EMBL/GenBank/DDBJ whole genome shotgun (WGS) entry which is preliminary data.</text>
</comment>
<dbReference type="SUPFAM" id="SSF118116">
    <property type="entry name" value="DNA mismatch repair protein MutL"/>
    <property type="match status" value="1"/>
</dbReference>
<dbReference type="Gene3D" id="3.30.1540.20">
    <property type="entry name" value="MutL, C-terminal domain, dimerisation subdomain"/>
    <property type="match status" value="1"/>
</dbReference>
<gene>
    <name evidence="4 7" type="primary">mutL</name>
    <name evidence="7" type="ORF">F4Y08_15165</name>
</gene>
<dbReference type="EMBL" id="VXPY01000106">
    <property type="protein sequence ID" value="MYD91647.1"/>
    <property type="molecule type" value="Genomic_DNA"/>
</dbReference>
<dbReference type="Pfam" id="PF01119">
    <property type="entry name" value="DNA_mis_repair"/>
    <property type="match status" value="1"/>
</dbReference>
<dbReference type="GO" id="GO:0030983">
    <property type="term" value="F:mismatched DNA binding"/>
    <property type="evidence" value="ECO:0007669"/>
    <property type="project" value="InterPro"/>
</dbReference>
<keyword evidence="7" id="KW-0540">Nuclease</keyword>
<dbReference type="InterPro" id="IPR042120">
    <property type="entry name" value="MutL_C_dimsub"/>
</dbReference>
<comment type="function">
    <text evidence="4">This protein is involved in the repair of mismatches in DNA. It is required for dam-dependent methyl-directed DNA mismatch repair. May act as a 'molecular matchmaker', a protein that promotes the formation of a stable complex between two or more DNA-binding proteins in an ATP-dependent manner without itself being part of a final effector complex.</text>
</comment>
<evidence type="ECO:0000256" key="2">
    <source>
        <dbReference type="ARBA" id="ARBA00022763"/>
    </source>
</evidence>
<dbReference type="Pfam" id="PF08676">
    <property type="entry name" value="MutL_C"/>
    <property type="match status" value="1"/>
</dbReference>
<dbReference type="Gene3D" id="3.30.1370.100">
    <property type="entry name" value="MutL, C-terminal domain, regulatory subdomain"/>
    <property type="match status" value="1"/>
</dbReference>
<dbReference type="GO" id="GO:0140664">
    <property type="term" value="F:ATP-dependent DNA damage sensor activity"/>
    <property type="evidence" value="ECO:0007669"/>
    <property type="project" value="InterPro"/>
</dbReference>
<protein>
    <recommendedName>
        <fullName evidence="4">DNA mismatch repair protein MutL</fullName>
    </recommendedName>
</protein>
<dbReference type="PANTHER" id="PTHR10073">
    <property type="entry name" value="DNA MISMATCH REPAIR PROTEIN MLH, PMS, MUTL"/>
    <property type="match status" value="1"/>
</dbReference>
<dbReference type="NCBIfam" id="TIGR00585">
    <property type="entry name" value="mutl"/>
    <property type="match status" value="1"/>
</dbReference>
<dbReference type="InterPro" id="IPR014790">
    <property type="entry name" value="MutL_C"/>
</dbReference>
<dbReference type="CDD" id="cd16926">
    <property type="entry name" value="HATPase_MutL-MLH-PMS-like"/>
    <property type="match status" value="1"/>
</dbReference>
<dbReference type="InterPro" id="IPR037198">
    <property type="entry name" value="MutL_C_sf"/>
</dbReference>
<dbReference type="InterPro" id="IPR036890">
    <property type="entry name" value="HATPase_C_sf"/>
</dbReference>
<dbReference type="InterPro" id="IPR013507">
    <property type="entry name" value="DNA_mismatch_S5_2-like"/>
</dbReference>
<dbReference type="GO" id="GO:0032300">
    <property type="term" value="C:mismatch repair complex"/>
    <property type="evidence" value="ECO:0007669"/>
    <property type="project" value="InterPro"/>
</dbReference>
<dbReference type="Gene3D" id="3.30.230.10">
    <property type="match status" value="1"/>
</dbReference>
<dbReference type="CDD" id="cd00782">
    <property type="entry name" value="MutL_Trans"/>
    <property type="match status" value="1"/>
</dbReference>
<dbReference type="SMART" id="SM01340">
    <property type="entry name" value="DNA_mis_repair"/>
    <property type="match status" value="1"/>
</dbReference>
<evidence type="ECO:0000313" key="7">
    <source>
        <dbReference type="EMBL" id="MYD91647.1"/>
    </source>
</evidence>
<feature type="domain" description="MutL C-terminal dimerisation" evidence="5">
    <location>
        <begin position="402"/>
        <end position="546"/>
    </location>
</feature>
<dbReference type="InterPro" id="IPR020568">
    <property type="entry name" value="Ribosomal_Su5_D2-typ_SF"/>
</dbReference>
<dbReference type="PANTHER" id="PTHR10073:SF12">
    <property type="entry name" value="DNA MISMATCH REPAIR PROTEIN MLH1"/>
    <property type="match status" value="1"/>
</dbReference>
<evidence type="ECO:0000259" key="6">
    <source>
        <dbReference type="SMART" id="SM01340"/>
    </source>
</evidence>
<dbReference type="AlphaFoldDB" id="A0A6B1DXL8"/>
<keyword evidence="3 4" id="KW-0234">DNA repair</keyword>
<comment type="similarity">
    <text evidence="1 4">Belongs to the DNA mismatch repair MutL/HexB family.</text>
</comment>
<dbReference type="SMART" id="SM00853">
    <property type="entry name" value="MutL_C"/>
    <property type="match status" value="1"/>
</dbReference>
<dbReference type="GO" id="GO:0006298">
    <property type="term" value="P:mismatch repair"/>
    <property type="evidence" value="ECO:0007669"/>
    <property type="project" value="UniProtKB-UniRule"/>
</dbReference>
<dbReference type="GO" id="GO:0004519">
    <property type="term" value="F:endonuclease activity"/>
    <property type="evidence" value="ECO:0007669"/>
    <property type="project" value="UniProtKB-KW"/>
</dbReference>
<dbReference type="InterPro" id="IPR014721">
    <property type="entry name" value="Ribsml_uS5_D2-typ_fold_subgr"/>
</dbReference>
<dbReference type="HAMAP" id="MF_00149">
    <property type="entry name" value="DNA_mis_repair"/>
    <property type="match status" value="1"/>
</dbReference>
<proteinExistence type="inferred from homology"/>
<sequence>MAIQPLSAATVARIAAGEVIERPVDAVRELVENSLDAHARHVDVALKGGGLELIRVADDGDGIPADELQLAFQRHATSKLADSGGLDRIQTLGFRGEALFSIGAVSHVTVESRHRQDVTGSRLRFACGQVEDQAPAGAVQGTTLQVEQLFVNAPVRQRFLKSATAEAGRVSRMMQRYALAWPGVAFAYSHNDRVLMRTHGRGDVREVLLEVHGRELARQALSLEGMRHDIKVAGFVSPPTLHYPNRGHIDVFVNGRWIQDRSVTQAVVQGCHGRLPGGRFPFGLIFIEMDPVLLDVNVHPRKAEVRCLRDRALFAAVLHAVEDSLAAYQQVPEAAPLAVTPVHEDAEGQWRGATSDGEGLALDLPRVDLDLRPHGRLPVIGKDDAPPDRMEPVVGDLPPLHVIGQVGQMYIVAETSAGMVLVDQHAAHERVLYEAWLDRERVDEHLRSRQALLVPETLEIGTEIAGLIDTHLGLLSALGFDIAAFGGSTYVVRAMPALLADRAPRTVLREVLDCLADNRDLVHEELERRLVRVICKRSAIKAGQPLGFDEMESLLTQLGNCENPLTCPHGRPTIVQFSSKALAKAFGRS</sequence>
<dbReference type="InterPro" id="IPR014762">
    <property type="entry name" value="DNA_mismatch_repair_CS"/>
</dbReference>
<keyword evidence="7" id="KW-0378">Hydrolase</keyword>
<dbReference type="SUPFAM" id="SSF54211">
    <property type="entry name" value="Ribosomal protein S5 domain 2-like"/>
    <property type="match status" value="1"/>
</dbReference>
<dbReference type="InterPro" id="IPR038973">
    <property type="entry name" value="MutL/Mlh/Pms-like"/>
</dbReference>
<keyword evidence="7" id="KW-0255">Endonuclease</keyword>
<organism evidence="7">
    <name type="scientific">Caldilineaceae bacterium SB0662_bin_9</name>
    <dbReference type="NCBI Taxonomy" id="2605258"/>
    <lineage>
        <taxon>Bacteria</taxon>
        <taxon>Bacillati</taxon>
        <taxon>Chloroflexota</taxon>
        <taxon>Caldilineae</taxon>
        <taxon>Caldilineales</taxon>
        <taxon>Caldilineaceae</taxon>
    </lineage>
</organism>
<dbReference type="Pfam" id="PF13589">
    <property type="entry name" value="HATPase_c_3"/>
    <property type="match status" value="1"/>
</dbReference>